<gene>
    <name evidence="2" type="ORF">RclHR1_16580003</name>
</gene>
<dbReference type="EMBL" id="BEXD01000733">
    <property type="protein sequence ID" value="GBB89772.1"/>
    <property type="molecule type" value="Genomic_DNA"/>
</dbReference>
<comment type="caution">
    <text evidence="2">The sequence shown here is derived from an EMBL/GenBank/DDBJ whole genome shotgun (WGS) entry which is preliminary data.</text>
</comment>
<name>A0A2Z6QM42_9GLOM</name>
<protein>
    <submittedName>
        <fullName evidence="2">Uncharacterized protein</fullName>
    </submittedName>
</protein>
<accession>A0A2Z6QM42</accession>
<dbReference type="AlphaFoldDB" id="A0A2Z6QM42"/>
<evidence type="ECO:0000313" key="3">
    <source>
        <dbReference type="Proteomes" id="UP000247702"/>
    </source>
</evidence>
<feature type="region of interest" description="Disordered" evidence="1">
    <location>
        <begin position="172"/>
        <end position="217"/>
    </location>
</feature>
<reference evidence="2 3" key="1">
    <citation type="submission" date="2017-11" db="EMBL/GenBank/DDBJ databases">
        <title>The genome of Rhizophagus clarus HR1 reveals common genetic basis of auxotrophy among arbuscular mycorrhizal fungi.</title>
        <authorList>
            <person name="Kobayashi Y."/>
        </authorList>
    </citation>
    <scope>NUCLEOTIDE SEQUENCE [LARGE SCALE GENOMIC DNA]</scope>
    <source>
        <strain evidence="2 3">HR1</strain>
    </source>
</reference>
<feature type="compositionally biased region" description="Polar residues" evidence="1">
    <location>
        <begin position="190"/>
        <end position="209"/>
    </location>
</feature>
<dbReference type="Proteomes" id="UP000247702">
    <property type="component" value="Unassembled WGS sequence"/>
</dbReference>
<keyword evidence="3" id="KW-1185">Reference proteome</keyword>
<evidence type="ECO:0000313" key="2">
    <source>
        <dbReference type="EMBL" id="GBB89772.1"/>
    </source>
</evidence>
<proteinExistence type="predicted"/>
<evidence type="ECO:0000256" key="1">
    <source>
        <dbReference type="SAM" id="MobiDB-lite"/>
    </source>
</evidence>
<feature type="compositionally biased region" description="Polar residues" evidence="1">
    <location>
        <begin position="172"/>
        <end position="182"/>
    </location>
</feature>
<organism evidence="2 3">
    <name type="scientific">Rhizophagus clarus</name>
    <dbReference type="NCBI Taxonomy" id="94130"/>
    <lineage>
        <taxon>Eukaryota</taxon>
        <taxon>Fungi</taxon>
        <taxon>Fungi incertae sedis</taxon>
        <taxon>Mucoromycota</taxon>
        <taxon>Glomeromycotina</taxon>
        <taxon>Glomeromycetes</taxon>
        <taxon>Glomerales</taxon>
        <taxon>Glomeraceae</taxon>
        <taxon>Rhizophagus</taxon>
    </lineage>
</organism>
<sequence length="217" mass="24600">MPVKLSLLCLIHSVSEKDSTNYIIREAITIVKKEDNTSMDLKIISFIPKSSSAPRWVTLFEPDNILRVIGKFIFEGERPHGILQQMPVILLKSAKMISVFITGFVVDQVQNDDNIFENQRIKNKVIKVKKNSSIMIIGELTPVDSEFKVEIQDLNFLPTSNERNDQALNVATNDEPINNNSLHNDDDDTLSSTYLLPNTQTPSSTQTLSRGRKRTKR</sequence>